<evidence type="ECO:0000256" key="1">
    <source>
        <dbReference type="SAM" id="MobiDB-lite"/>
    </source>
</evidence>
<dbReference type="EMBL" id="JBIRGH010000010">
    <property type="protein sequence ID" value="MFH8586483.1"/>
    <property type="molecule type" value="Genomic_DNA"/>
</dbReference>
<keyword evidence="3" id="KW-1185">Reference proteome</keyword>
<protein>
    <recommendedName>
        <fullName evidence="4">Tra3-like protein</fullName>
    </recommendedName>
</protein>
<evidence type="ECO:0000313" key="2">
    <source>
        <dbReference type="EMBL" id="MFH8586483.1"/>
    </source>
</evidence>
<feature type="region of interest" description="Disordered" evidence="1">
    <location>
        <begin position="26"/>
        <end position="52"/>
    </location>
</feature>
<feature type="compositionally biased region" description="Acidic residues" evidence="1">
    <location>
        <begin position="1"/>
        <end position="10"/>
    </location>
</feature>
<reference evidence="2 3" key="1">
    <citation type="submission" date="2024-10" db="EMBL/GenBank/DDBJ databases">
        <title>The Natural Products Discovery Center: Release of the First 8490 Sequenced Strains for Exploring Actinobacteria Biosynthetic Diversity.</title>
        <authorList>
            <person name="Kalkreuter E."/>
            <person name="Kautsar S.A."/>
            <person name="Yang D."/>
            <person name="Bader C.D."/>
            <person name="Teijaro C.N."/>
            <person name="Fluegel L."/>
            <person name="Davis C.M."/>
            <person name="Simpson J.R."/>
            <person name="Lauterbach L."/>
            <person name="Steele A.D."/>
            <person name="Gui C."/>
            <person name="Meng S."/>
            <person name="Li G."/>
            <person name="Viehrig K."/>
            <person name="Ye F."/>
            <person name="Su P."/>
            <person name="Kiefer A.F."/>
            <person name="Nichols A."/>
            <person name="Cepeda A.J."/>
            <person name="Yan W."/>
            <person name="Fan B."/>
            <person name="Jiang Y."/>
            <person name="Adhikari A."/>
            <person name="Zheng C.-J."/>
            <person name="Schuster L."/>
            <person name="Cowan T.M."/>
            <person name="Smanski M.J."/>
            <person name="Chevrette M.G."/>
            <person name="De Carvalho L.P.S."/>
            <person name="Shen B."/>
        </authorList>
    </citation>
    <scope>NUCLEOTIDE SEQUENCE [LARGE SCALE GENOMIC DNA]</scope>
    <source>
        <strain evidence="2 3">NPDC018013</strain>
    </source>
</reference>
<accession>A0ABW7RG81</accession>
<feature type="compositionally biased region" description="Basic residues" evidence="1">
    <location>
        <begin position="32"/>
        <end position="45"/>
    </location>
</feature>
<comment type="caution">
    <text evidence="2">The sequence shown here is derived from an EMBL/GenBank/DDBJ whole genome shotgun (WGS) entry which is preliminary data.</text>
</comment>
<name>A0ABW7RG81_9ACTN</name>
<evidence type="ECO:0000313" key="3">
    <source>
        <dbReference type="Proteomes" id="UP001610990"/>
    </source>
</evidence>
<sequence>MNSSGEDEVAEQTPEGQDLARIALRNAVQGARRNRGRTHRRRSRQWSRSEGPRLVPAKVTVAEVAAYYGWPMPVETAVLSQWPALAGDVGKGIIPVRFDPVSGVLSLRGVSPAYGTAARFRSPQTMRVVNEALGQQAVRAIAVLAPAPAKPPAPPLPPRAFRHQEPPLQEDEHLVIAARRRQAAQTPREPRHLITPGYARQAARGDLVRARAVARARTARGAPS</sequence>
<feature type="region of interest" description="Disordered" evidence="1">
    <location>
        <begin position="1"/>
        <end position="20"/>
    </location>
</feature>
<dbReference type="RefSeq" id="WP_397673511.1">
    <property type="nucleotide sequence ID" value="NZ_JBIRGH010000010.1"/>
</dbReference>
<proteinExistence type="predicted"/>
<dbReference type="Proteomes" id="UP001610990">
    <property type="component" value="Unassembled WGS sequence"/>
</dbReference>
<gene>
    <name evidence="2" type="ORF">ACH4GP_19080</name>
</gene>
<evidence type="ECO:0008006" key="4">
    <source>
        <dbReference type="Google" id="ProtNLM"/>
    </source>
</evidence>
<organism evidence="2 3">
    <name type="scientific">Streptomyces celluloflavus</name>
    <dbReference type="NCBI Taxonomy" id="58344"/>
    <lineage>
        <taxon>Bacteria</taxon>
        <taxon>Bacillati</taxon>
        <taxon>Actinomycetota</taxon>
        <taxon>Actinomycetes</taxon>
        <taxon>Kitasatosporales</taxon>
        <taxon>Streptomycetaceae</taxon>
        <taxon>Streptomyces</taxon>
    </lineage>
</organism>